<evidence type="ECO:0000256" key="2">
    <source>
        <dbReference type="PROSITE-ProRule" id="PRU00284"/>
    </source>
</evidence>
<reference evidence="5 6" key="1">
    <citation type="submission" date="2021-03" db="EMBL/GenBank/DDBJ databases">
        <title>Metabolic Capacity of the Antarctic Cyanobacterium Phormidium pseudopriestleyi that Sustains Oxygenic Photosynthesis in the Presence of Hydrogen Sulfide.</title>
        <authorList>
            <person name="Lumian J.E."/>
            <person name="Jungblut A.D."/>
            <person name="Dillon M.L."/>
            <person name="Hawes I."/>
            <person name="Doran P.T."/>
            <person name="Mackey T.J."/>
            <person name="Dick G.J."/>
            <person name="Grettenberger C.L."/>
            <person name="Sumner D.Y."/>
        </authorList>
    </citation>
    <scope>NUCLEOTIDE SEQUENCE [LARGE SCALE GENOMIC DNA]</scope>
    <source>
        <strain evidence="5 6">FRX01</strain>
    </source>
</reference>
<evidence type="ECO:0000256" key="3">
    <source>
        <dbReference type="SAM" id="Phobius"/>
    </source>
</evidence>
<feature type="transmembrane region" description="Helical" evidence="3">
    <location>
        <begin position="184"/>
        <end position="206"/>
    </location>
</feature>
<keyword evidence="1 2" id="KW-0807">Transducer</keyword>
<evidence type="ECO:0000313" key="5">
    <source>
        <dbReference type="EMBL" id="MBO0348907.1"/>
    </source>
</evidence>
<dbReference type="InterPro" id="IPR007891">
    <property type="entry name" value="CHASE3"/>
</dbReference>
<keyword evidence="3" id="KW-0812">Transmembrane</keyword>
<dbReference type="Proteomes" id="UP000664844">
    <property type="component" value="Unassembled WGS sequence"/>
</dbReference>
<keyword evidence="3" id="KW-0472">Membrane</keyword>
<feature type="transmembrane region" description="Helical" evidence="3">
    <location>
        <begin position="12"/>
        <end position="31"/>
    </location>
</feature>
<protein>
    <submittedName>
        <fullName evidence="5">CHASE3 domain-containing protein</fullName>
    </submittedName>
</protein>
<comment type="caution">
    <text evidence="5">The sequence shown here is derived from an EMBL/GenBank/DDBJ whole genome shotgun (WGS) entry which is preliminary data.</text>
</comment>
<keyword evidence="3" id="KW-1133">Transmembrane helix</keyword>
<keyword evidence="6" id="KW-1185">Reference proteome</keyword>
<dbReference type="SUPFAM" id="SSF58104">
    <property type="entry name" value="Methyl-accepting chemotaxis protein (MCP) signaling domain"/>
    <property type="match status" value="1"/>
</dbReference>
<proteinExistence type="predicted"/>
<organism evidence="5 6">
    <name type="scientific">Phormidium pseudopriestleyi FRX01</name>
    <dbReference type="NCBI Taxonomy" id="1759528"/>
    <lineage>
        <taxon>Bacteria</taxon>
        <taxon>Bacillati</taxon>
        <taxon>Cyanobacteriota</taxon>
        <taxon>Cyanophyceae</taxon>
        <taxon>Oscillatoriophycideae</taxon>
        <taxon>Oscillatoriales</taxon>
        <taxon>Oscillatoriaceae</taxon>
        <taxon>Phormidium</taxon>
    </lineage>
</organism>
<accession>A0ABS3FP70</accession>
<gene>
    <name evidence="5" type="ORF">J0895_07295</name>
</gene>
<evidence type="ECO:0000256" key="1">
    <source>
        <dbReference type="ARBA" id="ARBA00023224"/>
    </source>
</evidence>
<dbReference type="Pfam" id="PF00015">
    <property type="entry name" value="MCPsignal"/>
    <property type="match status" value="1"/>
</dbReference>
<dbReference type="PANTHER" id="PTHR32089:SF112">
    <property type="entry name" value="LYSOZYME-LIKE PROTEIN-RELATED"/>
    <property type="match status" value="1"/>
</dbReference>
<dbReference type="Gene3D" id="1.10.287.950">
    <property type="entry name" value="Methyl-accepting chemotaxis protein"/>
    <property type="match status" value="1"/>
</dbReference>
<dbReference type="RefSeq" id="WP_207087446.1">
    <property type="nucleotide sequence ID" value="NZ_JAFLQW010000201.1"/>
</dbReference>
<dbReference type="InterPro" id="IPR004089">
    <property type="entry name" value="MCPsignal_dom"/>
</dbReference>
<name>A0ABS3FP70_9CYAN</name>
<evidence type="ECO:0000313" key="6">
    <source>
        <dbReference type="Proteomes" id="UP000664844"/>
    </source>
</evidence>
<sequence length="513" mass="56252">MFANLKLRNQMVLGYGLPIAIAIAGFMVITYESAQKVSQSFENVELIQSRLITLNDITNTALGLVREARGYLVNGNLEYLNRYYSAVSEFDNFANEAKELYVLPEDREVILEMIELTRNYIRFFTEVKNLYESGKKEEAIALWSNQQGTQLVTRFKELTDEFEDKQKNLLLEENEKSIHTLEALVIWMTLGCLLLLGIAVIVALIISSSIARIIRQETNAIASASTQIASTVEQHERTLSQQATSVNETSATMTELGSSSTLTAEQAQFSENNANQVLQLAESSVQGAQEVLTLADRGIQAVERTQEGMLVLTDKVEAIALQILRLSEQTNQISNITSLVSDLAGQTNMLALNAAVEAVRAGENGKGFSVIATEIRKLADQSKASAQKISTLVVNIESAINSTVTVTQDGKRKAEESITLSRETSEAFSKVSEAINEVILTNQEASLNAINDVVLNSRQISLTTKQQAVAINQVVTAMNDLNKSAIETVNGINQTKIGIHKLNETAQNLNALV</sequence>
<feature type="domain" description="Methyl-accepting transducer" evidence="4">
    <location>
        <begin position="217"/>
        <end position="482"/>
    </location>
</feature>
<dbReference type="PROSITE" id="PS50111">
    <property type="entry name" value="CHEMOTAXIS_TRANSDUC_2"/>
    <property type="match status" value="1"/>
</dbReference>
<dbReference type="SMART" id="SM00283">
    <property type="entry name" value="MA"/>
    <property type="match status" value="1"/>
</dbReference>
<dbReference type="EMBL" id="JAFLQW010000201">
    <property type="protein sequence ID" value="MBO0348907.1"/>
    <property type="molecule type" value="Genomic_DNA"/>
</dbReference>
<evidence type="ECO:0000259" key="4">
    <source>
        <dbReference type="PROSITE" id="PS50111"/>
    </source>
</evidence>
<dbReference type="Pfam" id="PF05227">
    <property type="entry name" value="CHASE3"/>
    <property type="match status" value="1"/>
</dbReference>
<dbReference type="PANTHER" id="PTHR32089">
    <property type="entry name" value="METHYL-ACCEPTING CHEMOTAXIS PROTEIN MCPB"/>
    <property type="match status" value="1"/>
</dbReference>